<feature type="region of interest" description="Disordered" evidence="1">
    <location>
        <begin position="77"/>
        <end position="122"/>
    </location>
</feature>
<dbReference type="InterPro" id="IPR041899">
    <property type="entry name" value="MAGE_WH2"/>
</dbReference>
<dbReference type="PANTHER" id="PTHR11736">
    <property type="entry name" value="MELANOMA-ASSOCIATED ANTIGEN MAGE ANTIGEN"/>
    <property type="match status" value="1"/>
</dbReference>
<dbReference type="Pfam" id="PF01454">
    <property type="entry name" value="MAGE"/>
    <property type="match status" value="1"/>
</dbReference>
<name>A0A835ZJY7_SHEEP</name>
<accession>A0A835ZJY7</accession>
<comment type="caution">
    <text evidence="3">The sequence shown here is derived from an EMBL/GenBank/DDBJ whole genome shotgun (WGS) entry which is preliminary data.</text>
</comment>
<evidence type="ECO:0000313" key="4">
    <source>
        <dbReference type="Proteomes" id="UP000664991"/>
    </source>
</evidence>
<dbReference type="PANTHER" id="PTHR11736:SF67">
    <property type="entry name" value="MELANOMA-ASSOCIATED ANTIGEN B6B"/>
    <property type="match status" value="1"/>
</dbReference>
<dbReference type="Gene3D" id="1.10.10.1200">
    <property type="entry name" value="MAGE homology domain, winged helix WH1 motif"/>
    <property type="match status" value="2"/>
</dbReference>
<feature type="region of interest" description="Disordered" evidence="1">
    <location>
        <begin position="1"/>
        <end position="25"/>
    </location>
</feature>
<protein>
    <recommendedName>
        <fullName evidence="2">MAGE domain-containing protein</fullName>
    </recommendedName>
</protein>
<feature type="domain" description="MAGE" evidence="2">
    <location>
        <begin position="206"/>
        <end position="405"/>
    </location>
</feature>
<dbReference type="EMBL" id="JAEMGP010000027">
    <property type="protein sequence ID" value="KAG5193409.1"/>
    <property type="molecule type" value="Genomic_DNA"/>
</dbReference>
<evidence type="ECO:0000313" key="3">
    <source>
        <dbReference type="EMBL" id="KAG5193409.1"/>
    </source>
</evidence>
<dbReference type="SMART" id="SM01373">
    <property type="entry name" value="MAGE"/>
    <property type="match status" value="1"/>
</dbReference>
<dbReference type="PROSITE" id="PS50838">
    <property type="entry name" value="MAGE"/>
    <property type="match status" value="1"/>
</dbReference>
<dbReference type="Pfam" id="PF12440">
    <property type="entry name" value="MAGE_N"/>
    <property type="match status" value="1"/>
</dbReference>
<dbReference type="Proteomes" id="UP000664991">
    <property type="component" value="Unassembled WGS sequence"/>
</dbReference>
<dbReference type="FunFam" id="1.10.10.1210:FF:000001">
    <property type="entry name" value="melanoma-associated antigen D1"/>
    <property type="match status" value="1"/>
</dbReference>
<dbReference type="InterPro" id="IPR041898">
    <property type="entry name" value="MAGE_WH1"/>
</dbReference>
<dbReference type="AlphaFoldDB" id="A0A835ZJY7"/>
<evidence type="ECO:0000259" key="2">
    <source>
        <dbReference type="PROSITE" id="PS50838"/>
    </source>
</evidence>
<dbReference type="GO" id="GO:0000122">
    <property type="term" value="P:negative regulation of transcription by RNA polymerase II"/>
    <property type="evidence" value="ECO:0007669"/>
    <property type="project" value="TreeGrafter"/>
</dbReference>
<feature type="region of interest" description="Disordered" evidence="1">
    <location>
        <begin position="175"/>
        <end position="205"/>
    </location>
</feature>
<feature type="compositionally biased region" description="Low complexity" evidence="1">
    <location>
        <begin position="427"/>
        <end position="441"/>
    </location>
</feature>
<dbReference type="InterPro" id="IPR037445">
    <property type="entry name" value="MAGE"/>
</dbReference>
<dbReference type="InterPro" id="IPR021072">
    <property type="entry name" value="MAGE_N"/>
</dbReference>
<organism evidence="3 4">
    <name type="scientific">Ovis aries</name>
    <name type="common">Sheep</name>
    <dbReference type="NCBI Taxonomy" id="9940"/>
    <lineage>
        <taxon>Eukaryota</taxon>
        <taxon>Metazoa</taxon>
        <taxon>Chordata</taxon>
        <taxon>Craniata</taxon>
        <taxon>Vertebrata</taxon>
        <taxon>Euteleostomi</taxon>
        <taxon>Mammalia</taxon>
        <taxon>Eutheria</taxon>
        <taxon>Laurasiatheria</taxon>
        <taxon>Artiodactyla</taxon>
        <taxon>Ruminantia</taxon>
        <taxon>Pecora</taxon>
        <taxon>Bovidae</taxon>
        <taxon>Caprinae</taxon>
        <taxon>Ovis</taxon>
    </lineage>
</organism>
<proteinExistence type="predicted"/>
<dbReference type="Gene3D" id="1.10.10.1210">
    <property type="entry name" value="MAGE homology domain, winged helix WH2 motif"/>
    <property type="match status" value="1"/>
</dbReference>
<feature type="region of interest" description="Disordered" evidence="1">
    <location>
        <begin position="416"/>
        <end position="441"/>
    </location>
</feature>
<gene>
    <name evidence="3" type="ORF">JEQ12_019770</name>
</gene>
<dbReference type="FunFam" id="1.10.10.1200:FF:000007">
    <property type="entry name" value="Melanoma-associated antigen C2"/>
    <property type="match status" value="1"/>
</dbReference>
<sequence>MKILSKISGVPHHRSHSSILPSHLPYLQQPFPGSLRQKRPDEMLVHFSPGVLGYDIFQVSPPSSPAAGNLQEIQGAMAASSPDAGPSCAGSDEGAQGPEEESAGASQAAPATQSTRKDPLARKANKPVEFLLDKYTKKEPIIQNALMKVVSRKCPRCLHAHLQSVTSVIMPWRHNRSDEGAQGPEEESAGASQAAPATQSTRKDPLARKASMLVEFLLEKDTKKEPIMQNALLTVINRKYRQHFSEILRRASERMELVFGLELKEVNHSRNIYVLISKLSLGGDEGPNDEKGLPKSGLPMVLLGFIFMKGNRATEEEVWEFLSVLGVYAGRKHPIFGEPRRLITKDLVQKKSLKYLQVPNSDPLCYEFLWGPRACAETSKMKVLEVLAKIHDMVLSSFQDLYDEALRDQAERAGLRGATQDPAMAEASAPSRAKSCSSSHI</sequence>
<reference evidence="3 4" key="1">
    <citation type="submission" date="2020-12" db="EMBL/GenBank/DDBJ databases">
        <title>De novo assembly of Tibetan sheep genome.</title>
        <authorList>
            <person name="Li X."/>
        </authorList>
    </citation>
    <scope>NUCLEOTIDE SEQUENCE [LARGE SCALE GENOMIC DNA]</scope>
    <source>
        <tissue evidence="3">Heart</tissue>
    </source>
</reference>
<dbReference type="GO" id="GO:0005634">
    <property type="term" value="C:nucleus"/>
    <property type="evidence" value="ECO:0007669"/>
    <property type="project" value="TreeGrafter"/>
</dbReference>
<evidence type="ECO:0000256" key="1">
    <source>
        <dbReference type="SAM" id="MobiDB-lite"/>
    </source>
</evidence>
<dbReference type="InterPro" id="IPR002190">
    <property type="entry name" value="MHD_dom"/>
</dbReference>